<dbReference type="Pfam" id="PF09861">
    <property type="entry name" value="Lar_N"/>
    <property type="match status" value="1"/>
</dbReference>
<proteinExistence type="predicted"/>
<dbReference type="GO" id="GO:0050043">
    <property type="term" value="F:lactate racemase activity"/>
    <property type="evidence" value="ECO:0007669"/>
    <property type="project" value="InterPro"/>
</dbReference>
<dbReference type="PANTHER" id="PTHR33171">
    <property type="entry name" value="LAR_N DOMAIN-CONTAINING PROTEIN"/>
    <property type="match status" value="1"/>
</dbReference>
<reference evidence="2 3" key="1">
    <citation type="submission" date="2018-02" db="EMBL/GenBank/DDBJ databases">
        <title>Genomic Encyclopedia of Archaeal and Bacterial Type Strains, Phase II (KMG-II): from individual species to whole genera.</title>
        <authorList>
            <person name="Goeker M."/>
        </authorList>
    </citation>
    <scope>NUCLEOTIDE SEQUENCE [LARGE SCALE GENOMIC DNA]</scope>
    <source>
        <strain evidence="2 3">DSM 3808</strain>
    </source>
</reference>
<evidence type="ECO:0000313" key="3">
    <source>
        <dbReference type="Proteomes" id="UP000237749"/>
    </source>
</evidence>
<evidence type="ECO:0000313" key="2">
    <source>
        <dbReference type="EMBL" id="PPK74717.1"/>
    </source>
</evidence>
<comment type="caution">
    <text evidence="2">The sequence shown here is derived from an EMBL/GenBank/DDBJ whole genome shotgun (WGS) entry which is preliminary data.</text>
</comment>
<dbReference type="AlphaFoldDB" id="A0A2S6HB64"/>
<dbReference type="Proteomes" id="UP000237749">
    <property type="component" value="Unassembled WGS sequence"/>
</dbReference>
<sequence>MKLQFEYGHGFVNAELPDDTDVFIPGETIADPPYIPEDQLEAKTLESIRNPIGMEPLTRLAKKGSKVTIIFPDRVKGGEQETAHRKISIKLILQELYSAGVEKKDILLICSNGLHRKNTKEEIFNILGKDLFHEFWFTHQIINHDSEDYDHLVDLGVTDRGDPVIMNKYVYDSDVAILIGHTQGNPYGGYSGGYKHCSTGITHWKSIGSHHVPEVMHRADFVPVSGKSLMRSKFDEIGEYMETRMGKKFFCCDAVLDTNSRQIEINSGYAKEMQPVSWKTADKRTYVPFAEKKYDVMIFGMPQFFHYGDGMGTNPIMLMQALSAQVIRHKRVMSDNCVIICASTCNGYFHDELWPYTRQMYEMFQTDHMNTLPDMNRLGEYFATNEEYIRKYRYTNAFHPFHGFSMISCGHLAEKNTSAIYIVGAEQPGYARGMGLKTRATIEEALADAKLKYVGSNPNILALPKAFKTAAVHLMMKDEVYSGDNMYHHH</sequence>
<keyword evidence="3" id="KW-1185">Reference proteome</keyword>
<dbReference type="InterPro" id="IPR043166">
    <property type="entry name" value="LarA-like_C"/>
</dbReference>
<gene>
    <name evidence="2" type="ORF">BXY41_1225</name>
</gene>
<feature type="domain" description="LarA-like N-terminal" evidence="1">
    <location>
        <begin position="7"/>
        <end position="216"/>
    </location>
</feature>
<dbReference type="InterPro" id="IPR048068">
    <property type="entry name" value="LarA-like"/>
</dbReference>
<dbReference type="PANTHER" id="PTHR33171:SF17">
    <property type="entry name" value="LARA-LIKE N-TERMINAL DOMAIN-CONTAINING PROTEIN"/>
    <property type="match status" value="1"/>
</dbReference>
<dbReference type="RefSeq" id="WP_104439785.1">
    <property type="nucleotide sequence ID" value="NZ_PTJA01000022.1"/>
</dbReference>
<name>A0A2S6HB64_9FIRM</name>
<evidence type="ECO:0000259" key="1">
    <source>
        <dbReference type="Pfam" id="PF09861"/>
    </source>
</evidence>
<dbReference type="OrthoDB" id="9770545at2"/>
<protein>
    <submittedName>
        <fullName evidence="2">Uncharacterized protein DUF2088</fullName>
    </submittedName>
</protein>
<dbReference type="Gene3D" id="3.90.226.30">
    <property type="match status" value="1"/>
</dbReference>
<organism evidence="2 3">
    <name type="scientific">Lacrimispora xylanisolvens</name>
    <dbReference type="NCBI Taxonomy" id="384636"/>
    <lineage>
        <taxon>Bacteria</taxon>
        <taxon>Bacillati</taxon>
        <taxon>Bacillota</taxon>
        <taxon>Clostridia</taxon>
        <taxon>Lachnospirales</taxon>
        <taxon>Lachnospiraceae</taxon>
        <taxon>Lacrimispora</taxon>
    </lineage>
</organism>
<dbReference type="EMBL" id="PTJA01000022">
    <property type="protein sequence ID" value="PPK74717.1"/>
    <property type="molecule type" value="Genomic_DNA"/>
</dbReference>
<accession>A0A2S6HB64</accession>
<dbReference type="Gene3D" id="3.40.50.11440">
    <property type="match status" value="1"/>
</dbReference>
<dbReference type="InterPro" id="IPR018657">
    <property type="entry name" value="LarA-like_N"/>
</dbReference>